<dbReference type="GO" id="GO:0005524">
    <property type="term" value="F:ATP binding"/>
    <property type="evidence" value="ECO:0007669"/>
    <property type="project" value="UniProtKB-KW"/>
</dbReference>
<evidence type="ECO:0000313" key="3">
    <source>
        <dbReference type="Proteomes" id="UP000442619"/>
    </source>
</evidence>
<dbReference type="InterPro" id="IPR027417">
    <property type="entry name" value="P-loop_NTPase"/>
</dbReference>
<dbReference type="Pfam" id="PF18766">
    <property type="entry name" value="SWI2_SNF2"/>
    <property type="match status" value="1"/>
</dbReference>
<dbReference type="GO" id="GO:0009035">
    <property type="term" value="F:type I site-specific deoxyribonuclease activity"/>
    <property type="evidence" value="ECO:0007669"/>
    <property type="project" value="UniProtKB-EC"/>
</dbReference>
<keyword evidence="2" id="KW-0540">Nuclease</keyword>
<proteinExistence type="predicted"/>
<reference evidence="2 3" key="1">
    <citation type="submission" date="2019-08" db="EMBL/GenBank/DDBJ databases">
        <title>In-depth cultivation of the pig gut microbiome towards novel bacterial diversity and tailored functional studies.</title>
        <authorList>
            <person name="Wylensek D."/>
            <person name="Hitch T.C.A."/>
            <person name="Clavel T."/>
        </authorList>
    </citation>
    <scope>NUCLEOTIDE SEQUENCE [LARGE SCALE GENOMIC DNA]</scope>
    <source>
        <strain evidence="2 3">CA-Schmier-601-WT-3</strain>
    </source>
</reference>
<dbReference type="Gene3D" id="3.90.1570.50">
    <property type="match status" value="1"/>
</dbReference>
<dbReference type="GO" id="GO:0003677">
    <property type="term" value="F:DNA binding"/>
    <property type="evidence" value="ECO:0007669"/>
    <property type="project" value="UniProtKB-KW"/>
</dbReference>
<keyword evidence="3" id="KW-1185">Reference proteome</keyword>
<dbReference type="SUPFAM" id="SSF52540">
    <property type="entry name" value="P-loop containing nucleoside triphosphate hydrolases"/>
    <property type="match status" value="1"/>
</dbReference>
<accession>A0A844FU30</accession>
<dbReference type="Pfam" id="PF04313">
    <property type="entry name" value="HSDR_N"/>
    <property type="match status" value="1"/>
</dbReference>
<keyword evidence="2" id="KW-0255">Endonuclease</keyword>
<evidence type="ECO:0000259" key="1">
    <source>
        <dbReference type="SMART" id="SM00487"/>
    </source>
</evidence>
<evidence type="ECO:0000313" key="2">
    <source>
        <dbReference type="EMBL" id="MST89447.1"/>
    </source>
</evidence>
<dbReference type="InterPro" id="IPR007409">
    <property type="entry name" value="Restrct_endonuc_type1_HsdR_N"/>
</dbReference>
<sequence length="1014" mass="117597">MDKKEKRFEEDIESALLKSGYEKGDLKTYNRERAIDMPKLVAFIEKTQPKQWIRYKKIYGENSEEKLYRRFQDSVEMHGLLYVLRHGFKDRGVSLKVCAFKPNSTLSDKVMFDYDANILTETRQFRYSNENENSIDIVLSLNGIPIVALELKDQLTGQSVVNAMRQWEEDRNPKEFCFHRDTRFLVYFAVDLYEVKMATELKGKDTYFLPFNQGSNGAGKVGGAGNPENPNGYATSYLWEHVLQKDTLMTIIQKYMLHECKETIDKNGKKCFKERMIFPRYHQLDAVSKMLADAKENGAGKNYLIQHSAGSGKSNSIAWLAYGLSNLFDRYDEPIFRSVIVVTDRRVLDSQLQDTIYQFDHVKGTVVKIDKNKTSKDLRDAINAGSKIIITTLQKFPVIFDQVEGTEGKNFAVIVDEAHSSQTGNSAKKLKAALADKEASLREFAEMEAKSEEEIKDEEDIIVEQMLAHGQHKNLSFFAFTATPKRQTLETFGEKDTEGHFHPYHIYSMKQAIDEGFILNVLDHYMTYQDCYKLVNETPENPEVPVSKAVQVIKKYETLHPYVLTQKVAIIVETYRSITAHKINGRAKAMVVTASRLHAVRYYQEIKKYIEDKNYNDINILVAFSGEVEVKGEKPYTETGMNERKDGTHIKENQLPKEFAGDEYQILVVAEKYQTGFDEPLLHTMFVDKKLKGVKAVQTLSRLNRTCPGKNDTLIIDFANTSEEIKNAFQPYYEETTLDKSVNVNLIYETQAKLRKYMLYDDEMVQKFIEVYKKSSSKQSDKDLGIITGILKPVISAYEDFNDDKRFMFKKTVRNFCKWYSYITTITRMFDRELEEEYIFCQFLDKLLPGIHDPDMKDIEDKLKLDYFKLKDTFDGEIKLEESSKDSELKNSKNVDMGRRVDNYEELNEILKEINDQFNGVLTESDRVMMTTLVVKTMSEDELKEYARKNDRQVYVRSIFPEFFEKIAMDCYLSQMDAFKKLYENKDLYNVIMNTIANESFKDFNRSISGTNVG</sequence>
<name>A0A844FU30_9FIRM</name>
<protein>
    <submittedName>
        <fullName evidence="2">Type I restriction endonuclease subunit R</fullName>
    </submittedName>
</protein>
<dbReference type="PANTHER" id="PTHR42927">
    <property type="entry name" value="HELICASE SUPERFAMILY 1 AND 2 DOMAIN-CONTAINING PROTEIN"/>
    <property type="match status" value="1"/>
</dbReference>
<dbReference type="InterPro" id="IPR040980">
    <property type="entry name" value="SWI2_SNF2"/>
</dbReference>
<dbReference type="InterPro" id="IPR055180">
    <property type="entry name" value="HsdR_RecA-like_helicase_dom_2"/>
</dbReference>
<dbReference type="RefSeq" id="WP_154516399.1">
    <property type="nucleotide sequence ID" value="NZ_VUNM01000016.1"/>
</dbReference>
<dbReference type="Pfam" id="PF22679">
    <property type="entry name" value="T1R_D3-like"/>
    <property type="match status" value="1"/>
</dbReference>
<gene>
    <name evidence="2" type="ORF">FYJ79_07670</name>
</gene>
<dbReference type="InterPro" id="IPR014001">
    <property type="entry name" value="Helicase_ATP-bd"/>
</dbReference>
<dbReference type="Proteomes" id="UP000442619">
    <property type="component" value="Unassembled WGS sequence"/>
</dbReference>
<dbReference type="SMART" id="SM00487">
    <property type="entry name" value="DEXDc"/>
    <property type="match status" value="1"/>
</dbReference>
<dbReference type="GO" id="GO:0009307">
    <property type="term" value="P:DNA restriction-modification system"/>
    <property type="evidence" value="ECO:0007669"/>
    <property type="project" value="UniProtKB-KW"/>
</dbReference>
<dbReference type="EMBL" id="VUNM01000016">
    <property type="protein sequence ID" value="MST89447.1"/>
    <property type="molecule type" value="Genomic_DNA"/>
</dbReference>
<organism evidence="2 3">
    <name type="scientific">Sharpea porci</name>
    <dbReference type="NCBI Taxonomy" id="2652286"/>
    <lineage>
        <taxon>Bacteria</taxon>
        <taxon>Bacillati</taxon>
        <taxon>Bacillota</taxon>
        <taxon>Erysipelotrichia</taxon>
        <taxon>Erysipelotrichales</taxon>
        <taxon>Coprobacillaceae</taxon>
        <taxon>Sharpea</taxon>
    </lineage>
</organism>
<comment type="caution">
    <text evidence="2">The sequence shown here is derived from an EMBL/GenBank/DDBJ whole genome shotgun (WGS) entry which is preliminary data.</text>
</comment>
<keyword evidence="2" id="KW-0378">Hydrolase</keyword>
<dbReference type="Gene3D" id="3.40.50.300">
    <property type="entry name" value="P-loop containing nucleotide triphosphate hydrolases"/>
    <property type="match status" value="2"/>
</dbReference>
<feature type="domain" description="Helicase ATP-binding" evidence="1">
    <location>
        <begin position="275"/>
        <end position="507"/>
    </location>
</feature>
<dbReference type="AlphaFoldDB" id="A0A844FU30"/>
<dbReference type="PANTHER" id="PTHR42927:SF1">
    <property type="entry name" value="HELICASE SUPERFAMILY 1 AND 2 DOMAIN-CONTAINING PROTEIN"/>
    <property type="match status" value="1"/>
</dbReference>